<dbReference type="AlphaFoldDB" id="A0A158L5Q9"/>
<keyword evidence="2" id="KW-1185">Reference proteome</keyword>
<dbReference type="Proteomes" id="UP000054770">
    <property type="component" value="Unassembled WGS sequence"/>
</dbReference>
<proteinExistence type="predicted"/>
<evidence type="ECO:0000313" key="2">
    <source>
        <dbReference type="Proteomes" id="UP000054770"/>
    </source>
</evidence>
<organism evidence="1 2">
    <name type="scientific">Caballeronia choica</name>
    <dbReference type="NCBI Taxonomy" id="326476"/>
    <lineage>
        <taxon>Bacteria</taxon>
        <taxon>Pseudomonadati</taxon>
        <taxon>Pseudomonadota</taxon>
        <taxon>Betaproteobacteria</taxon>
        <taxon>Burkholderiales</taxon>
        <taxon>Burkholderiaceae</taxon>
        <taxon>Caballeronia</taxon>
    </lineage>
</organism>
<dbReference type="EMBL" id="FCON02000354">
    <property type="protein sequence ID" value="SAL88041.1"/>
    <property type="molecule type" value="Genomic_DNA"/>
</dbReference>
<evidence type="ECO:0000313" key="1">
    <source>
        <dbReference type="EMBL" id="SAL88041.1"/>
    </source>
</evidence>
<accession>A0A158L5Q9</accession>
<name>A0A158L5Q9_9BURK</name>
<sequence>MPAQPDNPGIENGKANSHDQIKKLACSMERRRAAYEFEIESRNREQTDGEQQPMHPDPGFRCPLIIVCIDATEAEVV</sequence>
<comment type="caution">
    <text evidence="1">The sequence shown here is derived from an EMBL/GenBank/DDBJ whole genome shotgun (WGS) entry which is preliminary data.</text>
</comment>
<protein>
    <submittedName>
        <fullName evidence="1">Uncharacterized protein</fullName>
    </submittedName>
</protein>
<reference evidence="1" key="1">
    <citation type="submission" date="2016-01" db="EMBL/GenBank/DDBJ databases">
        <authorList>
            <person name="Peeters C."/>
        </authorList>
    </citation>
    <scope>NUCLEOTIDE SEQUENCE [LARGE SCALE GENOMIC DNA]</scope>
    <source>
        <strain evidence="1">LMG 22940</strain>
    </source>
</reference>
<gene>
    <name evidence="1" type="ORF">AWB68_08633</name>
</gene>